<feature type="region of interest" description="Disordered" evidence="1">
    <location>
        <begin position="1"/>
        <end position="33"/>
    </location>
</feature>
<gene>
    <name evidence="2" type="ORF">STPYR_10836</name>
</gene>
<dbReference type="AlphaFoldDB" id="A0A1Y5Q4T9"/>
<evidence type="ECO:0000313" key="2">
    <source>
        <dbReference type="EMBL" id="SBV35906.1"/>
    </source>
</evidence>
<reference evidence="2" key="1">
    <citation type="submission" date="2016-03" db="EMBL/GenBank/DDBJ databases">
        <authorList>
            <person name="Ploux O."/>
        </authorList>
    </citation>
    <scope>NUCLEOTIDE SEQUENCE</scope>
    <source>
        <strain evidence="2">UC10</strain>
    </source>
</reference>
<dbReference type="EMBL" id="FLTS01000001">
    <property type="protein sequence ID" value="SBV35906.1"/>
    <property type="molecule type" value="Genomic_DNA"/>
</dbReference>
<name>A0A1Y5Q4T9_9GAMM</name>
<sequence length="56" mass="6521">MALSRLKQGFESPRERQLKSANQNAPHPRGFLCPHESLQERRAELRMPPPIFCLLH</sequence>
<organism evidence="2">
    <name type="scientific">uncultured Stenotrophomonas sp</name>
    <dbReference type="NCBI Taxonomy" id="165438"/>
    <lineage>
        <taxon>Bacteria</taxon>
        <taxon>Pseudomonadati</taxon>
        <taxon>Pseudomonadota</taxon>
        <taxon>Gammaproteobacteria</taxon>
        <taxon>Lysobacterales</taxon>
        <taxon>Lysobacteraceae</taxon>
        <taxon>Stenotrophomonas</taxon>
        <taxon>environmental samples</taxon>
    </lineage>
</organism>
<evidence type="ECO:0000256" key="1">
    <source>
        <dbReference type="SAM" id="MobiDB-lite"/>
    </source>
</evidence>
<accession>A0A1Y5Q4T9</accession>
<proteinExistence type="predicted"/>
<protein>
    <submittedName>
        <fullName evidence="2">Uncharacterized protein</fullName>
    </submittedName>
</protein>